<proteinExistence type="inferred from homology"/>
<dbReference type="RefSeq" id="WP_343961540.1">
    <property type="nucleotide sequence ID" value="NZ_BAAAJF010000029.1"/>
</dbReference>
<evidence type="ECO:0000313" key="4">
    <source>
        <dbReference type="EMBL" id="MCH6170995.1"/>
    </source>
</evidence>
<accession>A0ABS9TR41</accession>
<dbReference type="Pfam" id="PF13561">
    <property type="entry name" value="adh_short_C2"/>
    <property type="match status" value="1"/>
</dbReference>
<comment type="similarity">
    <text evidence="1">Belongs to the short-chain dehydrogenases/reductases (SDR) family.</text>
</comment>
<sequence length="267" mass="27634">MRSRSREVGVAADRVALVTGSSRGIGRATALRLAADGAAVVVNYRTHAAEAEHVVATIASQGGRATSERADAADPAELLSLFDSAERHYGGLDVLVLNAAGFVTGPLATATDHDYAHTFALNAQATFLAFREAARRMRDGGRIVFISSTATRTGPPEKALYAASKAAGEQLVRVFAHEVGPRCITVNSVLPGPTSTEGFPASSVPVEALVARTPLGRLGHPSDIADVVGFLASDAGRWITGQSIAVDGGLSTSNGRTHLESAERGAH</sequence>
<dbReference type="InterPro" id="IPR002347">
    <property type="entry name" value="SDR_fam"/>
</dbReference>
<evidence type="ECO:0000256" key="1">
    <source>
        <dbReference type="ARBA" id="ARBA00006484"/>
    </source>
</evidence>
<dbReference type="InterPro" id="IPR057326">
    <property type="entry name" value="KR_dom"/>
</dbReference>
<dbReference type="PROSITE" id="PS00061">
    <property type="entry name" value="ADH_SHORT"/>
    <property type="match status" value="1"/>
</dbReference>
<dbReference type="EMBL" id="JAKXMK010000038">
    <property type="protein sequence ID" value="MCH6170995.1"/>
    <property type="molecule type" value="Genomic_DNA"/>
</dbReference>
<dbReference type="PANTHER" id="PTHR48107:SF7">
    <property type="entry name" value="RE15974P"/>
    <property type="match status" value="1"/>
</dbReference>
<dbReference type="InterPro" id="IPR020904">
    <property type="entry name" value="Sc_DH/Rdtase_CS"/>
</dbReference>
<comment type="caution">
    <text evidence="4">The sequence shown here is derived from an EMBL/GenBank/DDBJ whole genome shotgun (WGS) entry which is preliminary data.</text>
</comment>
<keyword evidence="2" id="KW-0560">Oxidoreductase</keyword>
<dbReference type="PANTHER" id="PTHR48107">
    <property type="entry name" value="NADPH-DEPENDENT ALDEHYDE REDUCTASE-LIKE PROTEIN, CHLOROPLASTIC-RELATED"/>
    <property type="match status" value="1"/>
</dbReference>
<dbReference type="PRINTS" id="PR00081">
    <property type="entry name" value="GDHRDH"/>
</dbReference>
<dbReference type="Gene3D" id="3.40.50.720">
    <property type="entry name" value="NAD(P)-binding Rossmann-like Domain"/>
    <property type="match status" value="1"/>
</dbReference>
<keyword evidence="5" id="KW-1185">Reference proteome</keyword>
<reference evidence="4 5" key="1">
    <citation type="submission" date="2022-03" db="EMBL/GenBank/DDBJ databases">
        <title>Pseudonocardia alaer sp. nov., a novel actinomycete isolated from reed forest soil.</title>
        <authorList>
            <person name="Wang L."/>
        </authorList>
    </citation>
    <scope>NUCLEOTIDE SEQUENCE [LARGE SCALE GENOMIC DNA]</scope>
    <source>
        <strain evidence="4 5">Y-16303</strain>
    </source>
</reference>
<name>A0ABS9TR41_9PSEU</name>
<organism evidence="4 5">
    <name type="scientific">Pseudonocardia alaniniphila</name>
    <dbReference type="NCBI Taxonomy" id="75291"/>
    <lineage>
        <taxon>Bacteria</taxon>
        <taxon>Bacillati</taxon>
        <taxon>Actinomycetota</taxon>
        <taxon>Actinomycetes</taxon>
        <taxon>Pseudonocardiales</taxon>
        <taxon>Pseudonocardiaceae</taxon>
        <taxon>Pseudonocardia</taxon>
    </lineage>
</organism>
<feature type="domain" description="Ketoreductase" evidence="3">
    <location>
        <begin position="14"/>
        <end position="196"/>
    </location>
</feature>
<gene>
    <name evidence="4" type="ORF">MMF94_35285</name>
</gene>
<dbReference type="SMART" id="SM00822">
    <property type="entry name" value="PKS_KR"/>
    <property type="match status" value="1"/>
</dbReference>
<dbReference type="InterPro" id="IPR036291">
    <property type="entry name" value="NAD(P)-bd_dom_sf"/>
</dbReference>
<evidence type="ECO:0000259" key="3">
    <source>
        <dbReference type="SMART" id="SM00822"/>
    </source>
</evidence>
<dbReference type="SUPFAM" id="SSF51735">
    <property type="entry name" value="NAD(P)-binding Rossmann-fold domains"/>
    <property type="match status" value="1"/>
</dbReference>
<dbReference type="Proteomes" id="UP001299970">
    <property type="component" value="Unassembled WGS sequence"/>
</dbReference>
<protein>
    <submittedName>
        <fullName evidence="4">SDR family oxidoreductase</fullName>
    </submittedName>
</protein>
<evidence type="ECO:0000256" key="2">
    <source>
        <dbReference type="ARBA" id="ARBA00023002"/>
    </source>
</evidence>
<evidence type="ECO:0000313" key="5">
    <source>
        <dbReference type="Proteomes" id="UP001299970"/>
    </source>
</evidence>